<keyword evidence="6" id="KW-0597">Phosphoprotein</keyword>
<feature type="domain" description="Response regulatory" evidence="7">
    <location>
        <begin position="20"/>
        <end position="138"/>
    </location>
</feature>
<dbReference type="Pfam" id="PF00072">
    <property type="entry name" value="Response_reg"/>
    <property type="match status" value="1"/>
</dbReference>
<accession>A0A553WI87</accession>
<sequence length="361" mass="38613">MTVTHQLSGVTPGPDVAPIRVMLVDDSVVARSIFSRVLGQHQHIEIVCEAPDSDAALDHLESKDVDIILLDIEMPKRSGLDALPDILDKSNGARVLVVSAFAEENGPAALNALALGACDTLAKPGRSGFSGRFSEILIDKVVRLGRTARQHNRSEAMVTAKMAVEYQQIVRPKCIAIGASTGGIPPIYEIIRNLDPALDCPIFITQHLPDAFMHFFARQLGGLTDRQVSVATPKDPVRNGHIYIAPGDAHLVCRRERNGVILDRLEEYSESRYCPSVDAMFQSLARVYGAGCLGIVFSGMGNDGASGAEDIIEVGGTTLVQDVETSVVWGMPGAVAKNGFASAILAPHEMTELLGRIAKAA</sequence>
<dbReference type="Proteomes" id="UP000320160">
    <property type="component" value="Unassembled WGS sequence"/>
</dbReference>
<dbReference type="Pfam" id="PF01339">
    <property type="entry name" value="CheB_methylest"/>
    <property type="match status" value="1"/>
</dbReference>
<dbReference type="EMBL" id="VKKU01000001">
    <property type="protein sequence ID" value="TSB04410.1"/>
    <property type="molecule type" value="Genomic_DNA"/>
</dbReference>
<keyword evidence="2 5" id="KW-0378">Hydrolase</keyword>
<evidence type="ECO:0000256" key="5">
    <source>
        <dbReference type="PROSITE-ProRule" id="PRU00050"/>
    </source>
</evidence>
<evidence type="ECO:0000259" key="8">
    <source>
        <dbReference type="PROSITE" id="PS50122"/>
    </source>
</evidence>
<dbReference type="GO" id="GO:0032259">
    <property type="term" value="P:methylation"/>
    <property type="evidence" value="ECO:0007669"/>
    <property type="project" value="UniProtKB-KW"/>
</dbReference>
<evidence type="ECO:0000256" key="2">
    <source>
        <dbReference type="ARBA" id="ARBA00022801"/>
    </source>
</evidence>
<dbReference type="InterPro" id="IPR011006">
    <property type="entry name" value="CheY-like_superfamily"/>
</dbReference>
<dbReference type="PANTHER" id="PTHR42872">
    <property type="entry name" value="PROTEIN-GLUTAMATE METHYLESTERASE/PROTEIN-GLUTAMINE GLUTAMINASE"/>
    <property type="match status" value="1"/>
</dbReference>
<name>A0A553WI87_9SPHN</name>
<evidence type="ECO:0000256" key="4">
    <source>
        <dbReference type="ARBA" id="ARBA00048267"/>
    </source>
</evidence>
<evidence type="ECO:0000256" key="1">
    <source>
        <dbReference type="ARBA" id="ARBA00022500"/>
    </source>
</evidence>
<keyword evidence="10" id="KW-1185">Reference proteome</keyword>
<feature type="active site" evidence="5">
    <location>
        <position position="180"/>
    </location>
</feature>
<reference evidence="9 10" key="1">
    <citation type="submission" date="2019-07" db="EMBL/GenBank/DDBJ databases">
        <authorList>
            <person name="Park M."/>
        </authorList>
    </citation>
    <scope>NUCLEOTIDE SEQUENCE [LARGE SCALE GENOMIC DNA]</scope>
    <source>
        <strain evidence="9 10">KCTC32445</strain>
    </source>
</reference>
<dbReference type="PROSITE" id="PS50122">
    <property type="entry name" value="CHEB"/>
    <property type="match status" value="1"/>
</dbReference>
<feature type="active site" evidence="5">
    <location>
        <position position="207"/>
    </location>
</feature>
<dbReference type="GO" id="GO:0008168">
    <property type="term" value="F:methyltransferase activity"/>
    <property type="evidence" value="ECO:0007669"/>
    <property type="project" value="UniProtKB-KW"/>
</dbReference>
<dbReference type="InterPro" id="IPR008248">
    <property type="entry name" value="CheB-like"/>
</dbReference>
<dbReference type="InterPro" id="IPR035909">
    <property type="entry name" value="CheB_C"/>
</dbReference>
<dbReference type="SUPFAM" id="SSF52738">
    <property type="entry name" value="Methylesterase CheB, C-terminal domain"/>
    <property type="match status" value="1"/>
</dbReference>
<evidence type="ECO:0000256" key="6">
    <source>
        <dbReference type="PROSITE-ProRule" id="PRU00169"/>
    </source>
</evidence>
<dbReference type="GO" id="GO:0000156">
    <property type="term" value="F:phosphorelay response regulator activity"/>
    <property type="evidence" value="ECO:0007669"/>
    <property type="project" value="InterPro"/>
</dbReference>
<dbReference type="PROSITE" id="PS50110">
    <property type="entry name" value="RESPONSE_REGULATORY"/>
    <property type="match status" value="1"/>
</dbReference>
<keyword evidence="1 5" id="KW-0145">Chemotaxis</keyword>
<dbReference type="PIRSF" id="PIRSF000876">
    <property type="entry name" value="RR_chemtxs_CheB"/>
    <property type="match status" value="1"/>
</dbReference>
<dbReference type="EC" id="3.1.1.61" evidence="3"/>
<feature type="modified residue" description="4-aspartylphosphate" evidence="6">
    <location>
        <position position="71"/>
    </location>
</feature>
<protein>
    <recommendedName>
        <fullName evidence="3">protein-glutamate methylesterase</fullName>
        <ecNumber evidence="3">3.1.1.61</ecNumber>
    </recommendedName>
</protein>
<dbReference type="GO" id="GO:0006935">
    <property type="term" value="P:chemotaxis"/>
    <property type="evidence" value="ECO:0007669"/>
    <property type="project" value="UniProtKB-UniRule"/>
</dbReference>
<dbReference type="CDD" id="cd16432">
    <property type="entry name" value="CheB_Rec"/>
    <property type="match status" value="1"/>
</dbReference>
<evidence type="ECO:0000313" key="9">
    <source>
        <dbReference type="EMBL" id="TSB04410.1"/>
    </source>
</evidence>
<dbReference type="GO" id="GO:0005737">
    <property type="term" value="C:cytoplasm"/>
    <property type="evidence" value="ECO:0007669"/>
    <property type="project" value="InterPro"/>
</dbReference>
<gene>
    <name evidence="9" type="primary">cheB</name>
    <name evidence="9" type="ORF">FOM92_03000</name>
</gene>
<evidence type="ECO:0000256" key="3">
    <source>
        <dbReference type="ARBA" id="ARBA00039140"/>
    </source>
</evidence>
<dbReference type="RefSeq" id="WP_143775298.1">
    <property type="nucleotide sequence ID" value="NZ_VKKU01000001.1"/>
</dbReference>
<keyword evidence="9" id="KW-0808">Transferase</keyword>
<organism evidence="9 10">
    <name type="scientific">Sphingorhabdus contaminans</name>
    <dbReference type="NCBI Taxonomy" id="1343899"/>
    <lineage>
        <taxon>Bacteria</taxon>
        <taxon>Pseudomonadati</taxon>
        <taxon>Pseudomonadota</taxon>
        <taxon>Alphaproteobacteria</taxon>
        <taxon>Sphingomonadales</taxon>
        <taxon>Sphingomonadaceae</taxon>
        <taxon>Sphingorhabdus</taxon>
    </lineage>
</organism>
<proteinExistence type="predicted"/>
<dbReference type="AlphaFoldDB" id="A0A553WI87"/>
<feature type="active site" evidence="5">
    <location>
        <position position="303"/>
    </location>
</feature>
<dbReference type="InterPro" id="IPR000673">
    <property type="entry name" value="Sig_transdc_resp-reg_Me-estase"/>
</dbReference>
<keyword evidence="9" id="KW-0489">Methyltransferase</keyword>
<feature type="domain" description="CheB-type methylesterase" evidence="8">
    <location>
        <begin position="168"/>
        <end position="361"/>
    </location>
</feature>
<dbReference type="NCBIfam" id="NF001965">
    <property type="entry name" value="PRK00742.1"/>
    <property type="match status" value="1"/>
</dbReference>
<comment type="caution">
    <text evidence="9">The sequence shown here is derived from an EMBL/GenBank/DDBJ whole genome shotgun (WGS) entry which is preliminary data.</text>
</comment>
<dbReference type="Gene3D" id="3.40.50.180">
    <property type="entry name" value="Methylesterase CheB, C-terminal domain"/>
    <property type="match status" value="1"/>
</dbReference>
<evidence type="ECO:0000313" key="10">
    <source>
        <dbReference type="Proteomes" id="UP000320160"/>
    </source>
</evidence>
<dbReference type="PANTHER" id="PTHR42872:SF3">
    <property type="entry name" value="PROTEIN-GLUTAMATE METHYLESTERASE_PROTEIN-GLUTAMINE GLUTAMINASE 1"/>
    <property type="match status" value="1"/>
</dbReference>
<comment type="catalytic activity">
    <reaction evidence="4">
        <text>[protein]-L-glutamate 5-O-methyl ester + H2O = L-glutamyl-[protein] + methanol + H(+)</text>
        <dbReference type="Rhea" id="RHEA:23236"/>
        <dbReference type="Rhea" id="RHEA-COMP:10208"/>
        <dbReference type="Rhea" id="RHEA-COMP:10311"/>
        <dbReference type="ChEBI" id="CHEBI:15377"/>
        <dbReference type="ChEBI" id="CHEBI:15378"/>
        <dbReference type="ChEBI" id="CHEBI:17790"/>
        <dbReference type="ChEBI" id="CHEBI:29973"/>
        <dbReference type="ChEBI" id="CHEBI:82795"/>
        <dbReference type="EC" id="3.1.1.61"/>
    </reaction>
</comment>
<dbReference type="InterPro" id="IPR001789">
    <property type="entry name" value="Sig_transdc_resp-reg_receiver"/>
</dbReference>
<dbReference type="OrthoDB" id="9793421at2"/>
<evidence type="ECO:0000259" key="7">
    <source>
        <dbReference type="PROSITE" id="PS50110"/>
    </source>
</evidence>
<dbReference type="SMART" id="SM00448">
    <property type="entry name" value="REC"/>
    <property type="match status" value="1"/>
</dbReference>
<dbReference type="Gene3D" id="3.40.50.2300">
    <property type="match status" value="1"/>
</dbReference>
<dbReference type="GO" id="GO:0008984">
    <property type="term" value="F:protein-glutamate methylesterase activity"/>
    <property type="evidence" value="ECO:0007669"/>
    <property type="project" value="UniProtKB-EC"/>
</dbReference>
<dbReference type="SUPFAM" id="SSF52172">
    <property type="entry name" value="CheY-like"/>
    <property type="match status" value="1"/>
</dbReference>